<feature type="non-terminal residue" evidence="2">
    <location>
        <position position="93"/>
    </location>
</feature>
<dbReference type="OrthoDB" id="5575062at2759"/>
<feature type="compositionally biased region" description="Polar residues" evidence="1">
    <location>
        <begin position="26"/>
        <end position="38"/>
    </location>
</feature>
<name>A0A0L0G709_9EUKA</name>
<dbReference type="RefSeq" id="XP_014157915.1">
    <property type="nucleotide sequence ID" value="XM_014302440.1"/>
</dbReference>
<accession>A0A0L0G709</accession>
<evidence type="ECO:0000313" key="3">
    <source>
        <dbReference type="Proteomes" id="UP000054560"/>
    </source>
</evidence>
<dbReference type="Proteomes" id="UP000054560">
    <property type="component" value="Unassembled WGS sequence"/>
</dbReference>
<keyword evidence="3" id="KW-1185">Reference proteome</keyword>
<proteinExistence type="predicted"/>
<dbReference type="AlphaFoldDB" id="A0A0L0G709"/>
<protein>
    <submittedName>
        <fullName evidence="2">Uncharacterized protein</fullName>
    </submittedName>
</protein>
<organism evidence="2 3">
    <name type="scientific">Sphaeroforma arctica JP610</name>
    <dbReference type="NCBI Taxonomy" id="667725"/>
    <lineage>
        <taxon>Eukaryota</taxon>
        <taxon>Ichthyosporea</taxon>
        <taxon>Ichthyophonida</taxon>
        <taxon>Sphaeroforma</taxon>
    </lineage>
</organism>
<reference evidence="2 3" key="1">
    <citation type="submission" date="2011-02" db="EMBL/GenBank/DDBJ databases">
        <title>The Genome Sequence of Sphaeroforma arctica JP610.</title>
        <authorList>
            <consortium name="The Broad Institute Genome Sequencing Platform"/>
            <person name="Russ C."/>
            <person name="Cuomo C."/>
            <person name="Young S.K."/>
            <person name="Zeng Q."/>
            <person name="Gargeya S."/>
            <person name="Alvarado L."/>
            <person name="Berlin A."/>
            <person name="Chapman S.B."/>
            <person name="Chen Z."/>
            <person name="Freedman E."/>
            <person name="Gellesch M."/>
            <person name="Goldberg J."/>
            <person name="Griggs A."/>
            <person name="Gujja S."/>
            <person name="Heilman E."/>
            <person name="Heiman D."/>
            <person name="Howarth C."/>
            <person name="Mehta T."/>
            <person name="Neiman D."/>
            <person name="Pearson M."/>
            <person name="Roberts A."/>
            <person name="Saif S."/>
            <person name="Shea T."/>
            <person name="Shenoy N."/>
            <person name="Sisk P."/>
            <person name="Stolte C."/>
            <person name="Sykes S."/>
            <person name="White J."/>
            <person name="Yandava C."/>
            <person name="Burger G."/>
            <person name="Gray M.W."/>
            <person name="Holland P.W.H."/>
            <person name="King N."/>
            <person name="Lang F.B.F."/>
            <person name="Roger A.J."/>
            <person name="Ruiz-Trillo I."/>
            <person name="Haas B."/>
            <person name="Nusbaum C."/>
            <person name="Birren B."/>
        </authorList>
    </citation>
    <scope>NUCLEOTIDE SEQUENCE [LARGE SCALE GENOMIC DNA]</scope>
    <source>
        <strain evidence="2 3">JP610</strain>
    </source>
</reference>
<gene>
    <name evidence="2" type="ORF">SARC_03774</name>
</gene>
<feature type="region of interest" description="Disordered" evidence="1">
    <location>
        <begin position="1"/>
        <end position="64"/>
    </location>
</feature>
<sequence length="93" mass="10035">MLSAVKSPASEGASQHPPPQTPTTQAASIESNSSSMKAPNQEEECEEDATQAATPRPVEDEPKVATQRLVIQKMVLENFKSYAGRVEVGPFHK</sequence>
<evidence type="ECO:0000313" key="2">
    <source>
        <dbReference type="EMBL" id="KNC84013.1"/>
    </source>
</evidence>
<dbReference type="GeneID" id="25904278"/>
<dbReference type="EMBL" id="KQ241795">
    <property type="protein sequence ID" value="KNC84013.1"/>
    <property type="molecule type" value="Genomic_DNA"/>
</dbReference>
<evidence type="ECO:0000256" key="1">
    <source>
        <dbReference type="SAM" id="MobiDB-lite"/>
    </source>
</evidence>